<protein>
    <submittedName>
        <fullName evidence="10">MFS transporter</fullName>
    </submittedName>
</protein>
<keyword evidence="4 8" id="KW-0812">Transmembrane</keyword>
<evidence type="ECO:0000256" key="7">
    <source>
        <dbReference type="SAM" id="MobiDB-lite"/>
    </source>
</evidence>
<dbReference type="SUPFAM" id="SSF103473">
    <property type="entry name" value="MFS general substrate transporter"/>
    <property type="match status" value="1"/>
</dbReference>
<gene>
    <name evidence="10" type="ORF">P8192_13280</name>
</gene>
<feature type="region of interest" description="Disordered" evidence="7">
    <location>
        <begin position="1"/>
        <end position="23"/>
    </location>
</feature>
<feature type="domain" description="Major facilitator superfamily (MFS) profile" evidence="9">
    <location>
        <begin position="44"/>
        <end position="475"/>
    </location>
</feature>
<feature type="transmembrane region" description="Helical" evidence="8">
    <location>
        <begin position="446"/>
        <end position="470"/>
    </location>
</feature>
<dbReference type="EMBL" id="CP121252">
    <property type="protein sequence ID" value="WFP16336.1"/>
    <property type="molecule type" value="Genomic_DNA"/>
</dbReference>
<feature type="transmembrane region" description="Helical" evidence="8">
    <location>
        <begin position="341"/>
        <end position="359"/>
    </location>
</feature>
<evidence type="ECO:0000256" key="2">
    <source>
        <dbReference type="ARBA" id="ARBA00022448"/>
    </source>
</evidence>
<dbReference type="PROSITE" id="PS50850">
    <property type="entry name" value="MFS"/>
    <property type="match status" value="1"/>
</dbReference>
<dbReference type="CDD" id="cd17369">
    <property type="entry name" value="MFS_ShiA_like"/>
    <property type="match status" value="1"/>
</dbReference>
<feature type="transmembrane region" description="Helical" evidence="8">
    <location>
        <begin position="182"/>
        <end position="204"/>
    </location>
</feature>
<dbReference type="PANTHER" id="PTHR43045">
    <property type="entry name" value="SHIKIMATE TRANSPORTER"/>
    <property type="match status" value="1"/>
</dbReference>
<dbReference type="InterPro" id="IPR036259">
    <property type="entry name" value="MFS_trans_sf"/>
</dbReference>
<dbReference type="InterPro" id="IPR005829">
    <property type="entry name" value="Sugar_transporter_CS"/>
</dbReference>
<feature type="transmembrane region" description="Helical" evidence="8">
    <location>
        <begin position="82"/>
        <end position="105"/>
    </location>
</feature>
<dbReference type="InterPro" id="IPR020846">
    <property type="entry name" value="MFS_dom"/>
</dbReference>
<evidence type="ECO:0000256" key="8">
    <source>
        <dbReference type="SAM" id="Phobius"/>
    </source>
</evidence>
<evidence type="ECO:0000313" key="11">
    <source>
        <dbReference type="Proteomes" id="UP001219037"/>
    </source>
</evidence>
<keyword evidence="5 8" id="KW-1133">Transmembrane helix</keyword>
<dbReference type="Gene3D" id="1.20.1250.20">
    <property type="entry name" value="MFS general substrate transporter like domains"/>
    <property type="match status" value="1"/>
</dbReference>
<organism evidence="10 11">
    <name type="scientific">Citricoccus muralis</name>
    <dbReference type="NCBI Taxonomy" id="169134"/>
    <lineage>
        <taxon>Bacteria</taxon>
        <taxon>Bacillati</taxon>
        <taxon>Actinomycetota</taxon>
        <taxon>Actinomycetes</taxon>
        <taxon>Micrococcales</taxon>
        <taxon>Micrococcaceae</taxon>
        <taxon>Citricoccus</taxon>
    </lineage>
</organism>
<keyword evidence="11" id="KW-1185">Reference proteome</keyword>
<keyword evidence="3" id="KW-1003">Cell membrane</keyword>
<reference evidence="10 11" key="1">
    <citation type="submission" date="2023-04" db="EMBL/GenBank/DDBJ databases">
        <title>Funneling lignin-derived compounds into biodiesel using alkali-halophilic Citricoccus sp. P2.</title>
        <authorList>
            <person name="Luo C.-B."/>
        </authorList>
    </citation>
    <scope>NUCLEOTIDE SEQUENCE [LARGE SCALE GENOMIC DNA]</scope>
    <source>
        <strain evidence="10 11">P2</strain>
    </source>
</reference>
<dbReference type="Proteomes" id="UP001219037">
    <property type="component" value="Chromosome"/>
</dbReference>
<sequence length="500" mass="53530">MNENTSSTATGLNGQPSTTEANLMATDNISEAEQAERMRRAKKAGFSAFLGAALEYYDFFIYATAASLVFGQVFFPEAEGPVALVASFATLGVAYVARPFGAIFFGHLGDRVGRKNVLVITLVLMGAATFIIGLIPSYETIGIWAPIILVLMRLAQGMSAGAEIAGASTLTTEESPVGLRGFFPSLSMSGIAAGITLASLAFIPVSALDDEALHSWGWRIPFLLSILVLAAALWVRTHLEEPEDFQEVQAEREEQEKAGKKEQAPFLVMIKTHPAQFFQVSVMGLQAVTNTLVQAFGLAYGVSQGVSPTTMLWVTVVANVIAIFTTPAAAFLSDKIGRKPTFIIGIVGSAIMIWIYFSVLETGNVPGIFVATIALLAGTYVMSNGVYPSWFSELYNRKVRYSGMAVSLQVGIMLSGFTPMIASALAGERTEEVVNEFGQMESITVIANWHPAAWLVVICSALAFIGAITARETFKTPLKELGNPVSDEEIAAGLHHGSKK</sequence>
<proteinExistence type="predicted"/>
<dbReference type="RefSeq" id="WP_278157483.1">
    <property type="nucleotide sequence ID" value="NZ_CP121252.1"/>
</dbReference>
<evidence type="ECO:0000259" key="9">
    <source>
        <dbReference type="PROSITE" id="PS50850"/>
    </source>
</evidence>
<evidence type="ECO:0000256" key="5">
    <source>
        <dbReference type="ARBA" id="ARBA00022989"/>
    </source>
</evidence>
<feature type="transmembrane region" description="Helical" evidence="8">
    <location>
        <begin position="216"/>
        <end position="235"/>
    </location>
</feature>
<feature type="transmembrane region" description="Helical" evidence="8">
    <location>
        <begin position="365"/>
        <end position="383"/>
    </location>
</feature>
<dbReference type="Pfam" id="PF00083">
    <property type="entry name" value="Sugar_tr"/>
    <property type="match status" value="1"/>
</dbReference>
<evidence type="ECO:0000313" key="10">
    <source>
        <dbReference type="EMBL" id="WFP16336.1"/>
    </source>
</evidence>
<evidence type="ECO:0000256" key="3">
    <source>
        <dbReference type="ARBA" id="ARBA00022475"/>
    </source>
</evidence>
<feature type="transmembrane region" description="Helical" evidence="8">
    <location>
        <begin position="312"/>
        <end position="332"/>
    </location>
</feature>
<comment type="subcellular location">
    <subcellularLocation>
        <location evidence="1">Cell membrane</location>
        <topology evidence="1">Multi-pass membrane protein</topology>
    </subcellularLocation>
</comment>
<feature type="transmembrane region" description="Helical" evidence="8">
    <location>
        <begin position="404"/>
        <end position="426"/>
    </location>
</feature>
<feature type="transmembrane region" description="Helical" evidence="8">
    <location>
        <begin position="46"/>
        <end position="70"/>
    </location>
</feature>
<dbReference type="PROSITE" id="PS00216">
    <property type="entry name" value="SUGAR_TRANSPORT_1"/>
    <property type="match status" value="1"/>
</dbReference>
<evidence type="ECO:0000256" key="1">
    <source>
        <dbReference type="ARBA" id="ARBA00004651"/>
    </source>
</evidence>
<feature type="transmembrane region" description="Helical" evidence="8">
    <location>
        <begin position="117"/>
        <end position="135"/>
    </location>
</feature>
<name>A0ABY8H5N1_9MICC</name>
<keyword evidence="6 8" id="KW-0472">Membrane</keyword>
<evidence type="ECO:0000256" key="4">
    <source>
        <dbReference type="ARBA" id="ARBA00022692"/>
    </source>
</evidence>
<evidence type="ECO:0000256" key="6">
    <source>
        <dbReference type="ARBA" id="ARBA00023136"/>
    </source>
</evidence>
<dbReference type="PANTHER" id="PTHR43045:SF1">
    <property type="entry name" value="SHIKIMATE TRANSPORTER"/>
    <property type="match status" value="1"/>
</dbReference>
<dbReference type="InterPro" id="IPR005828">
    <property type="entry name" value="MFS_sugar_transport-like"/>
</dbReference>
<keyword evidence="2" id="KW-0813">Transport</keyword>
<accession>A0ABY8H5N1</accession>